<evidence type="ECO:0000313" key="2">
    <source>
        <dbReference type="Proteomes" id="UP000179024"/>
    </source>
</evidence>
<dbReference type="InterPro" id="IPR016024">
    <property type="entry name" value="ARM-type_fold"/>
</dbReference>
<name>A0A1F7I9J1_9BACT</name>
<proteinExistence type="predicted"/>
<dbReference type="Gene3D" id="1.25.10.90">
    <property type="match status" value="1"/>
</dbReference>
<dbReference type="PANTHER" id="PTHR41291">
    <property type="entry name" value="DNA ALKYLATION REPAIR PROTEIN"/>
    <property type="match status" value="1"/>
</dbReference>
<dbReference type="Proteomes" id="UP000179024">
    <property type="component" value="Unassembled WGS sequence"/>
</dbReference>
<dbReference type="EMBL" id="MGAE01000007">
    <property type="protein sequence ID" value="OGK40031.1"/>
    <property type="molecule type" value="Genomic_DNA"/>
</dbReference>
<reference evidence="1 2" key="1">
    <citation type="journal article" date="2016" name="Nat. Commun.">
        <title>Thousands of microbial genomes shed light on interconnected biogeochemical processes in an aquifer system.</title>
        <authorList>
            <person name="Anantharaman K."/>
            <person name="Brown C.T."/>
            <person name="Hug L.A."/>
            <person name="Sharon I."/>
            <person name="Castelle C.J."/>
            <person name="Probst A.J."/>
            <person name="Thomas B.C."/>
            <person name="Singh A."/>
            <person name="Wilkins M.J."/>
            <person name="Karaoz U."/>
            <person name="Brodie E.L."/>
            <person name="Williams K.H."/>
            <person name="Hubbard S.S."/>
            <person name="Banfield J.F."/>
        </authorList>
    </citation>
    <scope>NUCLEOTIDE SEQUENCE [LARGE SCALE GENOMIC DNA]</scope>
</reference>
<organism evidence="1 2">
    <name type="scientific">Candidatus Roizmanbacteria bacterium RIFCSPHIGHO2_12_FULL_44_10</name>
    <dbReference type="NCBI Taxonomy" id="1802054"/>
    <lineage>
        <taxon>Bacteria</taxon>
        <taxon>Candidatus Roizmaniibacteriota</taxon>
    </lineage>
</organism>
<dbReference type="PANTHER" id="PTHR41291:SF1">
    <property type="entry name" value="DNA ALKYLATION REPAIR PROTEIN"/>
    <property type="match status" value="1"/>
</dbReference>
<dbReference type="SUPFAM" id="SSF48371">
    <property type="entry name" value="ARM repeat"/>
    <property type="match status" value="1"/>
</dbReference>
<dbReference type="Pfam" id="PF08713">
    <property type="entry name" value="DNA_alkylation"/>
    <property type="match status" value="1"/>
</dbReference>
<dbReference type="InterPro" id="IPR014825">
    <property type="entry name" value="DNA_alkylation"/>
</dbReference>
<comment type="caution">
    <text evidence="1">The sequence shown here is derived from an EMBL/GenBank/DDBJ whole genome shotgun (WGS) entry which is preliminary data.</text>
</comment>
<gene>
    <name evidence="1" type="ORF">A3F34_00885</name>
</gene>
<evidence type="ECO:0000313" key="1">
    <source>
        <dbReference type="EMBL" id="OGK40031.1"/>
    </source>
</evidence>
<accession>A0A1F7I9J1</accession>
<sequence length="226" mass="25878">MDIIAELRSLENPKNIAGMKRFGIQGNKILGISVVELRKIAKKIGKSHRVALKLWDSGIHEARILACLVDIPGEVSETQMDTWVKDFDSWDVCDQVCMNLFDKMPIAFKKAGEWARREEEFVRRAGFALMAALAVHDKKATNKQFSAFFPIIIKYSTDERNFVKKAVNWALRQIGKRNRELRIMAIQQAKTILERHPDSRSARWIARDAMRELLKISKLGSSNPRG</sequence>
<dbReference type="AlphaFoldDB" id="A0A1F7I9J1"/>
<dbReference type="CDD" id="cd06561">
    <property type="entry name" value="AlkD_like"/>
    <property type="match status" value="1"/>
</dbReference>
<protein>
    <submittedName>
        <fullName evidence="1">DNA alkylation repair protein</fullName>
    </submittedName>
</protein>